<evidence type="ECO:0000256" key="1">
    <source>
        <dbReference type="ARBA" id="ARBA00023015"/>
    </source>
</evidence>
<dbReference type="AlphaFoldDB" id="A0A1G8IZJ3"/>
<evidence type="ECO:0000259" key="4">
    <source>
        <dbReference type="PROSITE" id="PS01124"/>
    </source>
</evidence>
<dbReference type="GO" id="GO:0003700">
    <property type="term" value="F:DNA-binding transcription factor activity"/>
    <property type="evidence" value="ECO:0007669"/>
    <property type="project" value="InterPro"/>
</dbReference>
<dbReference type="STRING" id="83767.SAMN05660652_03096"/>
<organism evidence="5 6">
    <name type="scientific">Propionivibrio dicarboxylicus</name>
    <dbReference type="NCBI Taxonomy" id="83767"/>
    <lineage>
        <taxon>Bacteria</taxon>
        <taxon>Pseudomonadati</taxon>
        <taxon>Pseudomonadota</taxon>
        <taxon>Betaproteobacteria</taxon>
        <taxon>Rhodocyclales</taxon>
        <taxon>Rhodocyclaceae</taxon>
        <taxon>Propionivibrio</taxon>
    </lineage>
</organism>
<dbReference type="GO" id="GO:0043565">
    <property type="term" value="F:sequence-specific DNA binding"/>
    <property type="evidence" value="ECO:0007669"/>
    <property type="project" value="InterPro"/>
</dbReference>
<dbReference type="PANTHER" id="PTHR47893:SF1">
    <property type="entry name" value="REGULATORY PROTEIN PCHR"/>
    <property type="match status" value="1"/>
</dbReference>
<dbReference type="PROSITE" id="PS00041">
    <property type="entry name" value="HTH_ARAC_FAMILY_1"/>
    <property type="match status" value="1"/>
</dbReference>
<dbReference type="Pfam" id="PF12833">
    <property type="entry name" value="HTH_18"/>
    <property type="match status" value="1"/>
</dbReference>
<evidence type="ECO:0000256" key="3">
    <source>
        <dbReference type="ARBA" id="ARBA00023163"/>
    </source>
</evidence>
<dbReference type="InterPro" id="IPR018062">
    <property type="entry name" value="HTH_AraC-typ_CS"/>
</dbReference>
<dbReference type="RefSeq" id="WP_176785930.1">
    <property type="nucleotide sequence ID" value="NZ_FNCY01000015.1"/>
</dbReference>
<evidence type="ECO:0000256" key="2">
    <source>
        <dbReference type="ARBA" id="ARBA00023125"/>
    </source>
</evidence>
<reference evidence="5 6" key="1">
    <citation type="submission" date="2016-10" db="EMBL/GenBank/DDBJ databases">
        <authorList>
            <person name="de Groot N.N."/>
        </authorList>
    </citation>
    <scope>NUCLEOTIDE SEQUENCE [LARGE SCALE GENOMIC DNA]</scope>
    <source>
        <strain evidence="5 6">DSM 5885</strain>
    </source>
</reference>
<gene>
    <name evidence="5" type="ORF">SAMN05660652_03096</name>
</gene>
<dbReference type="PANTHER" id="PTHR47893">
    <property type="entry name" value="REGULATORY PROTEIN PCHR"/>
    <property type="match status" value="1"/>
</dbReference>
<dbReference type="SUPFAM" id="SSF46689">
    <property type="entry name" value="Homeodomain-like"/>
    <property type="match status" value="1"/>
</dbReference>
<dbReference type="EMBL" id="FNCY01000015">
    <property type="protein sequence ID" value="SDI24359.1"/>
    <property type="molecule type" value="Genomic_DNA"/>
</dbReference>
<accession>A0A1G8IZJ3</accession>
<dbReference type="Gene3D" id="1.10.10.60">
    <property type="entry name" value="Homeodomain-like"/>
    <property type="match status" value="1"/>
</dbReference>
<dbReference type="SMART" id="SM00342">
    <property type="entry name" value="HTH_ARAC"/>
    <property type="match status" value="1"/>
</dbReference>
<evidence type="ECO:0000313" key="6">
    <source>
        <dbReference type="Proteomes" id="UP000198607"/>
    </source>
</evidence>
<sequence>MLINMHGKLPTLNELAAQFGCSARLLNDDFVAEFGGSIYAFITSQRLDEAHEAILQSNVPLKTLAFKLGYAHVNHFITAFRKKYGYPPGSLRKQ</sequence>
<keyword evidence="6" id="KW-1185">Reference proteome</keyword>
<keyword evidence="3" id="KW-0804">Transcription</keyword>
<dbReference type="Proteomes" id="UP000198607">
    <property type="component" value="Unassembled WGS sequence"/>
</dbReference>
<feature type="domain" description="HTH araC/xylS-type" evidence="4">
    <location>
        <begin position="1"/>
        <end position="94"/>
    </location>
</feature>
<dbReference type="InterPro" id="IPR009057">
    <property type="entry name" value="Homeodomain-like_sf"/>
</dbReference>
<dbReference type="InterPro" id="IPR018060">
    <property type="entry name" value="HTH_AraC"/>
</dbReference>
<evidence type="ECO:0000313" key="5">
    <source>
        <dbReference type="EMBL" id="SDI24359.1"/>
    </source>
</evidence>
<protein>
    <submittedName>
        <fullName evidence="5">AraC-type DNA-binding protein</fullName>
    </submittedName>
</protein>
<dbReference type="PROSITE" id="PS01124">
    <property type="entry name" value="HTH_ARAC_FAMILY_2"/>
    <property type="match status" value="1"/>
</dbReference>
<dbReference type="InterPro" id="IPR053142">
    <property type="entry name" value="PchR_regulatory_protein"/>
</dbReference>
<keyword evidence="1" id="KW-0805">Transcription regulation</keyword>
<name>A0A1G8IZJ3_9RHOO</name>
<proteinExistence type="predicted"/>
<keyword evidence="2 5" id="KW-0238">DNA-binding</keyword>